<gene>
    <name evidence="1" type="ORF">SAMN05216229_106122</name>
</gene>
<name>A0A1I5TI62_9GAMM</name>
<accession>A0A1I5TI62</accession>
<organism evidence="1 2">
    <name type="scientific">Geopseudomonas sagittaria</name>
    <dbReference type="NCBI Taxonomy" id="1135990"/>
    <lineage>
        <taxon>Bacteria</taxon>
        <taxon>Pseudomonadati</taxon>
        <taxon>Pseudomonadota</taxon>
        <taxon>Gammaproteobacteria</taxon>
        <taxon>Pseudomonadales</taxon>
        <taxon>Pseudomonadaceae</taxon>
        <taxon>Geopseudomonas</taxon>
    </lineage>
</organism>
<sequence>MRTSTRTKELRCCSVGQCGTATDEDPCRIARIRALTGLAKTDVPDTARE</sequence>
<keyword evidence="2" id="KW-1185">Reference proteome</keyword>
<dbReference type="Proteomes" id="UP000243084">
    <property type="component" value="Unassembled WGS sequence"/>
</dbReference>
<dbReference type="AlphaFoldDB" id="A0A1I5TI62"/>
<evidence type="ECO:0000313" key="1">
    <source>
        <dbReference type="EMBL" id="SFP82551.1"/>
    </source>
</evidence>
<protein>
    <submittedName>
        <fullName evidence="1">Uncharacterized protein</fullName>
    </submittedName>
</protein>
<proteinExistence type="predicted"/>
<evidence type="ECO:0000313" key="2">
    <source>
        <dbReference type="Proteomes" id="UP000243084"/>
    </source>
</evidence>
<dbReference type="EMBL" id="FOXM01000006">
    <property type="protein sequence ID" value="SFP82551.1"/>
    <property type="molecule type" value="Genomic_DNA"/>
</dbReference>
<reference evidence="2" key="1">
    <citation type="submission" date="2016-10" db="EMBL/GenBank/DDBJ databases">
        <authorList>
            <person name="Varghese N."/>
            <person name="Submissions S."/>
        </authorList>
    </citation>
    <scope>NUCLEOTIDE SEQUENCE [LARGE SCALE GENOMIC DNA]</scope>
    <source>
        <strain evidence="2">JCM 18195</strain>
    </source>
</reference>